<evidence type="ECO:0000313" key="3">
    <source>
        <dbReference type="Proteomes" id="UP000240883"/>
    </source>
</evidence>
<dbReference type="AlphaFoldDB" id="A0A2T2P2L4"/>
<dbReference type="EMBL" id="KZ678130">
    <property type="protein sequence ID" value="PSN71930.1"/>
    <property type="molecule type" value="Genomic_DNA"/>
</dbReference>
<dbReference type="Proteomes" id="UP000240883">
    <property type="component" value="Unassembled WGS sequence"/>
</dbReference>
<reference evidence="2 3" key="1">
    <citation type="journal article" date="2018" name="Front. Microbiol.">
        <title>Genome-Wide Analysis of Corynespora cassiicola Leaf Fall Disease Putative Effectors.</title>
        <authorList>
            <person name="Lopez D."/>
            <person name="Ribeiro S."/>
            <person name="Label P."/>
            <person name="Fumanal B."/>
            <person name="Venisse J.S."/>
            <person name="Kohler A."/>
            <person name="de Oliveira R.R."/>
            <person name="Labutti K."/>
            <person name="Lipzen A."/>
            <person name="Lail K."/>
            <person name="Bauer D."/>
            <person name="Ohm R.A."/>
            <person name="Barry K.W."/>
            <person name="Spatafora J."/>
            <person name="Grigoriev I.V."/>
            <person name="Martin F.M."/>
            <person name="Pujade-Renaud V."/>
        </authorList>
    </citation>
    <scope>NUCLEOTIDE SEQUENCE [LARGE SCALE GENOMIC DNA]</scope>
    <source>
        <strain evidence="2 3">Philippines</strain>
    </source>
</reference>
<sequence>MLLGGLEIVVGGILIHRYQTKKHEKKRLQDEALYRRHNTFPGAKPPQPYQHDPFAYPEHHIPAVAPQKYACYGTVQQSQFQPQVFPQQHIQSPFDPQHKPQCEPQPQLQPQPHPRTPIQHAPTFNIPRRPLPQQRPQLIQPLQRSDSFATISRMPVANGWRPHDVDVDVDDDNNPPSLPPRRQQSNLQPPSNSPYSVSGFSVSVPAFGSSANAPLTYVPSPTVGRQTVDDNWETYGSPPAHQDSENDPPPPYQP</sequence>
<evidence type="ECO:0000313" key="2">
    <source>
        <dbReference type="EMBL" id="PSN71930.1"/>
    </source>
</evidence>
<feature type="region of interest" description="Disordered" evidence="1">
    <location>
        <begin position="90"/>
        <end position="131"/>
    </location>
</feature>
<feature type="compositionally biased region" description="Polar residues" evidence="1">
    <location>
        <begin position="182"/>
        <end position="201"/>
    </location>
</feature>
<proteinExistence type="predicted"/>
<protein>
    <submittedName>
        <fullName evidence="2">Uncharacterized protein</fullName>
    </submittedName>
</protein>
<organism evidence="2 3">
    <name type="scientific">Corynespora cassiicola Philippines</name>
    <dbReference type="NCBI Taxonomy" id="1448308"/>
    <lineage>
        <taxon>Eukaryota</taxon>
        <taxon>Fungi</taxon>
        <taxon>Dikarya</taxon>
        <taxon>Ascomycota</taxon>
        <taxon>Pezizomycotina</taxon>
        <taxon>Dothideomycetes</taxon>
        <taxon>Pleosporomycetidae</taxon>
        <taxon>Pleosporales</taxon>
        <taxon>Corynesporascaceae</taxon>
        <taxon>Corynespora</taxon>
    </lineage>
</organism>
<keyword evidence="3" id="KW-1185">Reference proteome</keyword>
<evidence type="ECO:0000256" key="1">
    <source>
        <dbReference type="SAM" id="MobiDB-lite"/>
    </source>
</evidence>
<feature type="region of interest" description="Disordered" evidence="1">
    <location>
        <begin position="158"/>
        <end position="254"/>
    </location>
</feature>
<name>A0A2T2P2L4_CORCC</name>
<accession>A0A2T2P2L4</accession>
<dbReference type="OrthoDB" id="3777003at2759"/>
<gene>
    <name evidence="2" type="ORF">BS50DRAFT_239421</name>
</gene>